<protein>
    <submittedName>
        <fullName evidence="1">Uncharacterized protein</fullName>
    </submittedName>
</protein>
<evidence type="ECO:0000313" key="1">
    <source>
        <dbReference type="EnsemblMetazoa" id="GPPI026142-PA"/>
    </source>
</evidence>
<dbReference type="AlphaFoldDB" id="A0A1B0BD07"/>
<dbReference type="EMBL" id="JXJN01012220">
    <property type="status" value="NOT_ANNOTATED_CDS"/>
    <property type="molecule type" value="Genomic_DNA"/>
</dbReference>
<dbReference type="EnsemblMetazoa" id="GPPI026142-RA">
    <property type="protein sequence ID" value="GPPI026142-PA"/>
    <property type="gene ID" value="GPPI026142"/>
</dbReference>
<accession>A0A1B0BD07</accession>
<keyword evidence="2" id="KW-1185">Reference proteome</keyword>
<name>A0A1B0BD07_9MUSC</name>
<dbReference type="VEuPathDB" id="VectorBase:GPPI026142"/>
<evidence type="ECO:0000313" key="2">
    <source>
        <dbReference type="Proteomes" id="UP000092460"/>
    </source>
</evidence>
<reference evidence="1" key="2">
    <citation type="submission" date="2020-05" db="UniProtKB">
        <authorList>
            <consortium name="EnsemblMetazoa"/>
        </authorList>
    </citation>
    <scope>IDENTIFICATION</scope>
    <source>
        <strain evidence="1">IAEA</strain>
    </source>
</reference>
<dbReference type="Proteomes" id="UP000092460">
    <property type="component" value="Unassembled WGS sequence"/>
</dbReference>
<reference evidence="2" key="1">
    <citation type="submission" date="2015-01" db="EMBL/GenBank/DDBJ databases">
        <authorList>
            <person name="Aksoy S."/>
            <person name="Warren W."/>
            <person name="Wilson R.K."/>
        </authorList>
    </citation>
    <scope>NUCLEOTIDE SEQUENCE [LARGE SCALE GENOMIC DNA]</scope>
    <source>
        <strain evidence="2">IAEA</strain>
    </source>
</reference>
<organism evidence="1 2">
    <name type="scientific">Glossina palpalis gambiensis</name>
    <dbReference type="NCBI Taxonomy" id="67801"/>
    <lineage>
        <taxon>Eukaryota</taxon>
        <taxon>Metazoa</taxon>
        <taxon>Ecdysozoa</taxon>
        <taxon>Arthropoda</taxon>
        <taxon>Hexapoda</taxon>
        <taxon>Insecta</taxon>
        <taxon>Pterygota</taxon>
        <taxon>Neoptera</taxon>
        <taxon>Endopterygota</taxon>
        <taxon>Diptera</taxon>
        <taxon>Brachycera</taxon>
        <taxon>Muscomorpha</taxon>
        <taxon>Hippoboscoidea</taxon>
        <taxon>Glossinidae</taxon>
        <taxon>Glossina</taxon>
    </lineage>
</organism>
<proteinExistence type="predicted"/>
<sequence>MLHTSLGAEKAVAAELVVFADEVAILCCNMHGEDYTPRISFCSRYDLNDYNSEDVMIRCYFSHISCFE</sequence>